<name>A0ABS4PQ40_9PSEU</name>
<evidence type="ECO:0000259" key="6">
    <source>
        <dbReference type="Pfam" id="PF07730"/>
    </source>
</evidence>
<feature type="compositionally biased region" description="Low complexity" evidence="4">
    <location>
        <begin position="1"/>
        <end position="16"/>
    </location>
</feature>
<dbReference type="EMBL" id="JAGGMS010000001">
    <property type="protein sequence ID" value="MBP2181025.1"/>
    <property type="molecule type" value="Genomic_DNA"/>
</dbReference>
<keyword evidence="8" id="KW-1185">Reference proteome</keyword>
<dbReference type="CDD" id="cd16917">
    <property type="entry name" value="HATPase_UhpB-NarQ-NarX-like"/>
    <property type="match status" value="1"/>
</dbReference>
<dbReference type="Pfam" id="PF07730">
    <property type="entry name" value="HisKA_3"/>
    <property type="match status" value="1"/>
</dbReference>
<dbReference type="Gene3D" id="3.30.565.10">
    <property type="entry name" value="Histidine kinase-like ATPase, C-terminal domain"/>
    <property type="match status" value="1"/>
</dbReference>
<feature type="region of interest" description="Disordered" evidence="4">
    <location>
        <begin position="1"/>
        <end position="28"/>
    </location>
</feature>
<dbReference type="PANTHER" id="PTHR24421">
    <property type="entry name" value="NITRATE/NITRITE SENSOR PROTEIN NARX-RELATED"/>
    <property type="match status" value="1"/>
</dbReference>
<keyword evidence="5" id="KW-0472">Membrane</keyword>
<dbReference type="InterPro" id="IPR011712">
    <property type="entry name" value="Sig_transdc_His_kin_sub3_dim/P"/>
</dbReference>
<dbReference type="InterPro" id="IPR036890">
    <property type="entry name" value="HATPase_C_sf"/>
</dbReference>
<keyword evidence="3" id="KW-0902">Two-component regulatory system</keyword>
<feature type="transmembrane region" description="Helical" evidence="5">
    <location>
        <begin position="171"/>
        <end position="191"/>
    </location>
</feature>
<dbReference type="GO" id="GO:0004673">
    <property type="term" value="F:protein histidine kinase activity"/>
    <property type="evidence" value="ECO:0007669"/>
    <property type="project" value="UniProtKB-EC"/>
</dbReference>
<dbReference type="Proteomes" id="UP000741013">
    <property type="component" value="Unassembled WGS sequence"/>
</dbReference>
<dbReference type="InterPro" id="IPR050482">
    <property type="entry name" value="Sensor_HK_TwoCompSys"/>
</dbReference>
<feature type="transmembrane region" description="Helical" evidence="5">
    <location>
        <begin position="43"/>
        <end position="65"/>
    </location>
</feature>
<keyword evidence="5" id="KW-1133">Transmembrane helix</keyword>
<evidence type="ECO:0000256" key="2">
    <source>
        <dbReference type="ARBA" id="ARBA00022777"/>
    </source>
</evidence>
<evidence type="ECO:0000313" key="8">
    <source>
        <dbReference type="Proteomes" id="UP000741013"/>
    </source>
</evidence>
<keyword evidence="2 7" id="KW-0418">Kinase</keyword>
<protein>
    <submittedName>
        <fullName evidence="7">Two-component system sensor histidine kinase DesK</fullName>
        <ecNumber evidence="7">2.7.13.3</ecNumber>
    </submittedName>
</protein>
<dbReference type="EC" id="2.7.13.3" evidence="7"/>
<keyword evidence="1 7" id="KW-0808">Transferase</keyword>
<reference evidence="7 8" key="1">
    <citation type="submission" date="2021-03" db="EMBL/GenBank/DDBJ databases">
        <title>Sequencing the genomes of 1000 actinobacteria strains.</title>
        <authorList>
            <person name="Klenk H.-P."/>
        </authorList>
    </citation>
    <scope>NUCLEOTIDE SEQUENCE [LARGE SCALE GENOMIC DNA]</scope>
    <source>
        <strain evidence="7 8">DSM 45510</strain>
    </source>
</reference>
<organism evidence="7 8">
    <name type="scientific">Amycolatopsis magusensis</name>
    <dbReference type="NCBI Taxonomy" id="882444"/>
    <lineage>
        <taxon>Bacteria</taxon>
        <taxon>Bacillati</taxon>
        <taxon>Actinomycetota</taxon>
        <taxon>Actinomycetes</taxon>
        <taxon>Pseudonocardiales</taxon>
        <taxon>Pseudonocardiaceae</taxon>
        <taxon>Amycolatopsis</taxon>
    </lineage>
</organism>
<dbReference type="RefSeq" id="WP_209664496.1">
    <property type="nucleotide sequence ID" value="NZ_JAGGMS010000001.1"/>
</dbReference>
<feature type="transmembrane region" description="Helical" evidence="5">
    <location>
        <begin position="103"/>
        <end position="119"/>
    </location>
</feature>
<accession>A0ABS4PQ40</accession>
<feature type="domain" description="Signal transduction histidine kinase subgroup 3 dimerisation and phosphoacceptor" evidence="6">
    <location>
        <begin position="216"/>
        <end position="277"/>
    </location>
</feature>
<dbReference type="PANTHER" id="PTHR24421:SF63">
    <property type="entry name" value="SENSOR HISTIDINE KINASE DESK"/>
    <property type="match status" value="1"/>
</dbReference>
<gene>
    <name evidence="7" type="ORF">JOM49_002551</name>
</gene>
<evidence type="ECO:0000256" key="5">
    <source>
        <dbReference type="SAM" id="Phobius"/>
    </source>
</evidence>
<dbReference type="SUPFAM" id="SSF55874">
    <property type="entry name" value="ATPase domain of HSP90 chaperone/DNA topoisomerase II/histidine kinase"/>
    <property type="match status" value="1"/>
</dbReference>
<feature type="transmembrane region" description="Helical" evidence="5">
    <location>
        <begin position="71"/>
        <end position="91"/>
    </location>
</feature>
<keyword evidence="5" id="KW-0812">Transmembrane</keyword>
<dbReference type="Gene3D" id="1.20.5.1930">
    <property type="match status" value="1"/>
</dbReference>
<evidence type="ECO:0000256" key="1">
    <source>
        <dbReference type="ARBA" id="ARBA00022679"/>
    </source>
</evidence>
<feature type="transmembrane region" description="Helical" evidence="5">
    <location>
        <begin position="131"/>
        <end position="159"/>
    </location>
</feature>
<proteinExistence type="predicted"/>
<evidence type="ECO:0000313" key="7">
    <source>
        <dbReference type="EMBL" id="MBP2181025.1"/>
    </source>
</evidence>
<evidence type="ECO:0000256" key="4">
    <source>
        <dbReference type="SAM" id="MobiDB-lite"/>
    </source>
</evidence>
<sequence>MSIASGSARSSAIGESVGEEPEADRPGKSGQATIWLPDIAPKVANSILVSVLAGIALNATIGIIFQTGTFWPIAISISCVLALVALQLTYVSRPSARKTPLRTAVVLVAQAVLVWAPIFELGPRWHGFTGLLAGSVLVLLPALVAWPTVVLVLGMIVFFELTRGANIVGPVYAVTYIVVSTMITALVIYGLSRLVKLVSDLHAARHELSRMAVAEERLRFSRDVHDLLGLSLSAITLKTELTNRLLTEHPDRARKELEDMLVMSRRALADVRMVASGKRALSLDEECRQAKSALSAAEVEVKIERDDRELDGPVGTVLATVLREGVTNVLRHSDAEWCEISVHEVDGSMRLVIANDGVSVNGSAPAPNAGNGIRNLSHRVSRLGGELTVETEPDGRYRLRADVPLAAAAAH</sequence>
<comment type="caution">
    <text evidence="7">The sequence shown here is derived from an EMBL/GenBank/DDBJ whole genome shotgun (WGS) entry which is preliminary data.</text>
</comment>
<evidence type="ECO:0000256" key="3">
    <source>
        <dbReference type="ARBA" id="ARBA00023012"/>
    </source>
</evidence>